<evidence type="ECO:0000256" key="1">
    <source>
        <dbReference type="SAM" id="Phobius"/>
    </source>
</evidence>
<name>A0ABS4RWB8_PAEXY</name>
<keyword evidence="3" id="KW-1185">Reference proteome</keyword>
<proteinExistence type="predicted"/>
<evidence type="ECO:0000313" key="2">
    <source>
        <dbReference type="EMBL" id="MBP2247191.1"/>
    </source>
</evidence>
<feature type="transmembrane region" description="Helical" evidence="1">
    <location>
        <begin position="66"/>
        <end position="90"/>
    </location>
</feature>
<dbReference type="Proteomes" id="UP000810207">
    <property type="component" value="Unassembled WGS sequence"/>
</dbReference>
<protein>
    <recommendedName>
        <fullName evidence="4">DUF4179 domain-containing protein</fullName>
    </recommendedName>
</protein>
<evidence type="ECO:0008006" key="4">
    <source>
        <dbReference type="Google" id="ProtNLM"/>
    </source>
</evidence>
<reference evidence="2 3" key="1">
    <citation type="submission" date="2021-03" db="EMBL/GenBank/DDBJ databases">
        <title>Genomic Encyclopedia of Type Strains, Phase IV (KMG-IV): sequencing the most valuable type-strain genomes for metagenomic binning, comparative biology and taxonomic classification.</title>
        <authorList>
            <person name="Goeker M."/>
        </authorList>
    </citation>
    <scope>NUCLEOTIDE SEQUENCE [LARGE SCALE GENOMIC DNA]</scope>
    <source>
        <strain evidence="2 3">DSM 21292</strain>
    </source>
</reference>
<keyword evidence="1" id="KW-1133">Transmembrane helix</keyword>
<comment type="caution">
    <text evidence="2">The sequence shown here is derived from an EMBL/GenBank/DDBJ whole genome shotgun (WGS) entry which is preliminary data.</text>
</comment>
<dbReference type="EMBL" id="JAGIKV010000014">
    <property type="protein sequence ID" value="MBP2247191.1"/>
    <property type="molecule type" value="Genomic_DNA"/>
</dbReference>
<keyword evidence="1" id="KW-0812">Transmembrane</keyword>
<sequence>MRKSEKEFTEQNLFNIKKLFYDKLAMNEPPTVTRSDSSFYPPILYPSAPSAQTKKSMNKRKRYRKAIYIPVTAALSLCLVTGAAASVGIIDLPSILHFLGADRIGILQPVHQVSEDQGIRMEVIGAVRDGDTTEIYVSLSDLTGHRIDDTLDVYDYRVTGGNANNAQIIHYDDANKTAIVRFLIQGKVSKNRITVQVNTLMSGTSRQDGYNVQVDWEQLLQEKKNNNYDIVDQDRISGLGGKTDFKLENDPIPVLHQDVTNVPVSGIDWMHISNIGFVEGKLHIQINPNNEIGEYNHGYFYFTDEQGQKLDIPEYSISYGHYMKDGVGYGGDYEEFVYDLSAVDDLDKLRIQGSFTSISEVVQGNWKTTFNLSQNALSKTGNIQLDTNGGLQANVTLSPVGVTLTGEALSMIRMEDLSIEVHLKDGTKLTGESGFLQLDQDLIKWISPKTIPVNDVSYLLINGEKVTLQEE</sequence>
<dbReference type="RefSeq" id="WP_211083612.1">
    <property type="nucleotide sequence ID" value="NZ_CBCSLC010000024.1"/>
</dbReference>
<gene>
    <name evidence="2" type="ORF">J2Z28_003842</name>
</gene>
<keyword evidence="1" id="KW-0472">Membrane</keyword>
<organism evidence="2 3">
    <name type="scientific">Paenibacillus xylanexedens</name>
    <dbReference type="NCBI Taxonomy" id="528191"/>
    <lineage>
        <taxon>Bacteria</taxon>
        <taxon>Bacillati</taxon>
        <taxon>Bacillota</taxon>
        <taxon>Bacilli</taxon>
        <taxon>Bacillales</taxon>
        <taxon>Paenibacillaceae</taxon>
        <taxon>Paenibacillus</taxon>
    </lineage>
</organism>
<accession>A0ABS4RWB8</accession>
<evidence type="ECO:0000313" key="3">
    <source>
        <dbReference type="Proteomes" id="UP000810207"/>
    </source>
</evidence>